<dbReference type="InterPro" id="IPR000571">
    <property type="entry name" value="Znf_CCCH"/>
</dbReference>
<dbReference type="Pfam" id="PF00642">
    <property type="entry name" value="zf-CCCH"/>
    <property type="match status" value="2"/>
</dbReference>
<evidence type="ECO:0000256" key="1">
    <source>
        <dbReference type="ARBA" id="ARBA00022723"/>
    </source>
</evidence>
<dbReference type="Gene3D" id="4.10.1000.10">
    <property type="entry name" value="Zinc finger, CCCH-type"/>
    <property type="match status" value="1"/>
</dbReference>
<dbReference type="SUPFAM" id="SSF90229">
    <property type="entry name" value="CCCH zinc finger"/>
    <property type="match status" value="2"/>
</dbReference>
<reference evidence="7 8" key="1">
    <citation type="submission" date="2024-11" db="EMBL/GenBank/DDBJ databases">
        <title>Adaptive evolution of stress response genes in parasites aligns with host niche diversity.</title>
        <authorList>
            <person name="Hahn C."/>
            <person name="Resl P."/>
        </authorList>
    </citation>
    <scope>NUCLEOTIDE SEQUENCE [LARGE SCALE GENOMIC DNA]</scope>
    <source>
        <strain evidence="7">EGGRZ-B1_66</strain>
        <tissue evidence="7">Body</tissue>
    </source>
</reference>
<evidence type="ECO:0000259" key="6">
    <source>
        <dbReference type="PROSITE" id="PS50103"/>
    </source>
</evidence>
<accession>A0ABD2PJ99</accession>
<feature type="domain" description="C3H1-type" evidence="6">
    <location>
        <begin position="3"/>
        <end position="27"/>
    </location>
</feature>
<sequence length="97" mass="11004">MVKKSNICKYFNADGGCWFGNSCKYLHILNKKPQCKYHLMEGGCRFGGDCHFSHDEINIFAPEVDRNNNSMALVVEPEIQTEEQTPDKPSNGCCELE</sequence>
<feature type="zinc finger region" description="C3H1-type" evidence="4">
    <location>
        <begin position="3"/>
        <end position="27"/>
    </location>
</feature>
<protein>
    <recommendedName>
        <fullName evidence="6">C3H1-type domain-containing protein</fullName>
    </recommendedName>
</protein>
<dbReference type="SMART" id="SM00356">
    <property type="entry name" value="ZnF_C3H1"/>
    <property type="match status" value="2"/>
</dbReference>
<evidence type="ECO:0000256" key="3">
    <source>
        <dbReference type="ARBA" id="ARBA00022833"/>
    </source>
</evidence>
<keyword evidence="8" id="KW-1185">Reference proteome</keyword>
<feature type="domain" description="C3H1-type" evidence="6">
    <location>
        <begin position="29"/>
        <end position="57"/>
    </location>
</feature>
<feature type="zinc finger region" description="C3H1-type" evidence="4">
    <location>
        <begin position="29"/>
        <end position="57"/>
    </location>
</feature>
<organism evidence="7 8">
    <name type="scientific">Cichlidogyrus casuarinus</name>
    <dbReference type="NCBI Taxonomy" id="1844966"/>
    <lineage>
        <taxon>Eukaryota</taxon>
        <taxon>Metazoa</taxon>
        <taxon>Spiralia</taxon>
        <taxon>Lophotrochozoa</taxon>
        <taxon>Platyhelminthes</taxon>
        <taxon>Monogenea</taxon>
        <taxon>Monopisthocotylea</taxon>
        <taxon>Dactylogyridea</taxon>
        <taxon>Ancyrocephalidae</taxon>
        <taxon>Cichlidogyrus</taxon>
    </lineage>
</organism>
<dbReference type="GO" id="GO:0008270">
    <property type="term" value="F:zinc ion binding"/>
    <property type="evidence" value="ECO:0007669"/>
    <property type="project" value="UniProtKB-KW"/>
</dbReference>
<feature type="region of interest" description="Disordered" evidence="5">
    <location>
        <begin position="78"/>
        <end position="97"/>
    </location>
</feature>
<proteinExistence type="predicted"/>
<gene>
    <name evidence="7" type="ORF">Ciccas_014431</name>
</gene>
<evidence type="ECO:0000256" key="5">
    <source>
        <dbReference type="SAM" id="MobiDB-lite"/>
    </source>
</evidence>
<evidence type="ECO:0000313" key="7">
    <source>
        <dbReference type="EMBL" id="KAL3307063.1"/>
    </source>
</evidence>
<dbReference type="InterPro" id="IPR036855">
    <property type="entry name" value="Znf_CCCH_sf"/>
</dbReference>
<comment type="caution">
    <text evidence="7">The sequence shown here is derived from an EMBL/GenBank/DDBJ whole genome shotgun (WGS) entry which is preliminary data.</text>
</comment>
<dbReference type="EMBL" id="JBJKFK010008452">
    <property type="protein sequence ID" value="KAL3307063.1"/>
    <property type="molecule type" value="Genomic_DNA"/>
</dbReference>
<evidence type="ECO:0000256" key="2">
    <source>
        <dbReference type="ARBA" id="ARBA00022771"/>
    </source>
</evidence>
<dbReference type="Proteomes" id="UP001626550">
    <property type="component" value="Unassembled WGS sequence"/>
</dbReference>
<keyword evidence="3 4" id="KW-0862">Zinc</keyword>
<dbReference type="AlphaFoldDB" id="A0ABD2PJ99"/>
<keyword evidence="2 4" id="KW-0863">Zinc-finger</keyword>
<evidence type="ECO:0000256" key="4">
    <source>
        <dbReference type="PROSITE-ProRule" id="PRU00723"/>
    </source>
</evidence>
<evidence type="ECO:0000313" key="8">
    <source>
        <dbReference type="Proteomes" id="UP001626550"/>
    </source>
</evidence>
<name>A0ABD2PJ99_9PLAT</name>
<dbReference type="PROSITE" id="PS50103">
    <property type="entry name" value="ZF_C3H1"/>
    <property type="match status" value="2"/>
</dbReference>
<keyword evidence="1 4" id="KW-0479">Metal-binding</keyword>